<reference evidence="1 2" key="1">
    <citation type="submission" date="2019-02" db="EMBL/GenBank/DDBJ databases">
        <authorList>
            <person name="Li Y."/>
        </authorList>
    </citation>
    <scope>NUCLEOTIDE SEQUENCE [LARGE SCALE GENOMIC DNA]</scope>
    <source>
        <strain evidence="1 2">3-7</strain>
    </source>
</reference>
<keyword evidence="2" id="KW-1185">Reference proteome</keyword>
<dbReference type="AlphaFoldDB" id="A0A4Q6Y014"/>
<sequence>MTPELVAWSCSPADIGNSPWSRLPKLKICWCSRCLADDFAAGRPAHIRQDWVIAAIGFCHHHRWPLEDRCNACGSSVWAFRTPARGALRMVCTACWRPLERSFPPALEASNAIRHCWEAVIAFEHQIMTALRGKTPDQFCLNFTSAEQVLREVRDISGLLISSDRSDWAPVNAFPCAAMMPGHRLPEFHSTDAPHPLASARIPLRRSLLAATCAIVMDAGSDVALLDPGVAPAIETFLSRVEGAAIDSFIAAPGRWSPSLIQRIAETRRATRRSASIARLKGCISAIDRAFA</sequence>
<evidence type="ECO:0008006" key="3">
    <source>
        <dbReference type="Google" id="ProtNLM"/>
    </source>
</evidence>
<gene>
    <name evidence="1" type="ORF">EWE75_15740</name>
</gene>
<evidence type="ECO:0000313" key="2">
    <source>
        <dbReference type="Proteomes" id="UP000292085"/>
    </source>
</evidence>
<dbReference type="EMBL" id="SGIS01000025">
    <property type="protein sequence ID" value="RZF63492.1"/>
    <property type="molecule type" value="Genomic_DNA"/>
</dbReference>
<protein>
    <recommendedName>
        <fullName evidence="3">TniQ family protein</fullName>
    </recommendedName>
</protein>
<organism evidence="1 2">
    <name type="scientific">Sphingomonas populi</name>
    <dbReference type="NCBI Taxonomy" id="2484750"/>
    <lineage>
        <taxon>Bacteria</taxon>
        <taxon>Pseudomonadati</taxon>
        <taxon>Pseudomonadota</taxon>
        <taxon>Alphaproteobacteria</taxon>
        <taxon>Sphingomonadales</taxon>
        <taxon>Sphingomonadaceae</taxon>
        <taxon>Sphingomonas</taxon>
    </lineage>
</organism>
<comment type="caution">
    <text evidence="1">The sequence shown here is derived from an EMBL/GenBank/DDBJ whole genome shotgun (WGS) entry which is preliminary data.</text>
</comment>
<dbReference type="Proteomes" id="UP000292085">
    <property type="component" value="Unassembled WGS sequence"/>
</dbReference>
<proteinExistence type="predicted"/>
<evidence type="ECO:0000313" key="1">
    <source>
        <dbReference type="EMBL" id="RZF63492.1"/>
    </source>
</evidence>
<accession>A0A4Q6Y014</accession>
<name>A0A4Q6Y014_9SPHN</name>
<dbReference type="OrthoDB" id="6917259at2"/>